<organism evidence="2 3">
    <name type="scientific">Quillaja saponaria</name>
    <name type="common">Soap bark tree</name>
    <dbReference type="NCBI Taxonomy" id="32244"/>
    <lineage>
        <taxon>Eukaryota</taxon>
        <taxon>Viridiplantae</taxon>
        <taxon>Streptophyta</taxon>
        <taxon>Embryophyta</taxon>
        <taxon>Tracheophyta</taxon>
        <taxon>Spermatophyta</taxon>
        <taxon>Magnoliopsida</taxon>
        <taxon>eudicotyledons</taxon>
        <taxon>Gunneridae</taxon>
        <taxon>Pentapetalae</taxon>
        <taxon>rosids</taxon>
        <taxon>fabids</taxon>
        <taxon>Fabales</taxon>
        <taxon>Quillajaceae</taxon>
        <taxon>Quillaja</taxon>
    </lineage>
</organism>
<name>A0AAD7L301_QUISA</name>
<evidence type="ECO:0000313" key="2">
    <source>
        <dbReference type="EMBL" id="KAJ7950437.1"/>
    </source>
</evidence>
<sequence>MNSLFSTLGLLKLLVHIACRLNNEITTISKLSQLIPRDCPFRLRQLGQRKRKRVFYWVWNSLLKNIEVNEIRGCFTSCFCTVYSTRDTDETFCN</sequence>
<dbReference type="AlphaFoldDB" id="A0AAD7L301"/>
<evidence type="ECO:0008006" key="4">
    <source>
        <dbReference type="Google" id="ProtNLM"/>
    </source>
</evidence>
<dbReference type="KEGG" id="qsa:O6P43_026629"/>
<comment type="caution">
    <text evidence="2">The sequence shown here is derived from an EMBL/GenBank/DDBJ whole genome shotgun (WGS) entry which is preliminary data.</text>
</comment>
<evidence type="ECO:0000256" key="1">
    <source>
        <dbReference type="SAM" id="SignalP"/>
    </source>
</evidence>
<gene>
    <name evidence="2" type="ORF">O6P43_026629</name>
</gene>
<keyword evidence="1" id="KW-0732">Signal</keyword>
<accession>A0AAD7L301</accession>
<protein>
    <recommendedName>
        <fullName evidence="4">Secreted protein</fullName>
    </recommendedName>
</protein>
<feature type="chain" id="PRO_5042165206" description="Secreted protein" evidence="1">
    <location>
        <begin position="21"/>
        <end position="94"/>
    </location>
</feature>
<evidence type="ECO:0000313" key="3">
    <source>
        <dbReference type="Proteomes" id="UP001163823"/>
    </source>
</evidence>
<feature type="signal peptide" evidence="1">
    <location>
        <begin position="1"/>
        <end position="20"/>
    </location>
</feature>
<keyword evidence="3" id="KW-1185">Reference proteome</keyword>
<dbReference type="EMBL" id="JARAOO010000011">
    <property type="protein sequence ID" value="KAJ7950437.1"/>
    <property type="molecule type" value="Genomic_DNA"/>
</dbReference>
<dbReference type="Proteomes" id="UP001163823">
    <property type="component" value="Chromosome 11"/>
</dbReference>
<proteinExistence type="predicted"/>
<reference evidence="2" key="1">
    <citation type="journal article" date="2023" name="Science">
        <title>Elucidation of the pathway for biosynthesis of saponin adjuvants from the soapbark tree.</title>
        <authorList>
            <person name="Reed J."/>
            <person name="Orme A."/>
            <person name="El-Demerdash A."/>
            <person name="Owen C."/>
            <person name="Martin L.B.B."/>
            <person name="Misra R.C."/>
            <person name="Kikuchi S."/>
            <person name="Rejzek M."/>
            <person name="Martin A.C."/>
            <person name="Harkess A."/>
            <person name="Leebens-Mack J."/>
            <person name="Louveau T."/>
            <person name="Stephenson M.J."/>
            <person name="Osbourn A."/>
        </authorList>
    </citation>
    <scope>NUCLEOTIDE SEQUENCE</scope>
    <source>
        <strain evidence="2">S10</strain>
    </source>
</reference>